<dbReference type="GO" id="GO:0009435">
    <property type="term" value="P:NAD+ biosynthetic process"/>
    <property type="evidence" value="ECO:0007669"/>
    <property type="project" value="UniProtKB-UniPathway"/>
</dbReference>
<dbReference type="GO" id="GO:0008198">
    <property type="term" value="F:ferrous iron binding"/>
    <property type="evidence" value="ECO:0007669"/>
    <property type="project" value="UniProtKB-UniRule"/>
</dbReference>
<dbReference type="Pfam" id="PF06052">
    <property type="entry name" value="3-HAO"/>
    <property type="match status" value="1"/>
</dbReference>
<comment type="subunit">
    <text evidence="7">Homodimer.</text>
</comment>
<comment type="cofactor">
    <cofactor evidence="7">
        <name>Fe(2+)</name>
        <dbReference type="ChEBI" id="CHEBI:29033"/>
    </cofactor>
    <text evidence="7">Binds 2 Fe(2+) ions per subunit.</text>
</comment>
<dbReference type="SUPFAM" id="SSF51182">
    <property type="entry name" value="RmlC-like cupins"/>
    <property type="match status" value="1"/>
</dbReference>
<name>A0A516V2T7_9GAMM</name>
<dbReference type="InterPro" id="IPR014710">
    <property type="entry name" value="RmlC-like_jellyroll"/>
</dbReference>
<keyword evidence="5 7" id="KW-0560">Oxidoreductase</keyword>
<evidence type="ECO:0000256" key="3">
    <source>
        <dbReference type="ARBA" id="ARBA00022723"/>
    </source>
</evidence>
<protein>
    <recommendedName>
        <fullName evidence="7">3-hydroxyanthranilate 3,4-dioxygenase</fullName>
        <ecNumber evidence="7">1.13.11.6</ecNumber>
    </recommendedName>
    <alternativeName>
        <fullName evidence="7">3-hydroxyanthranilate oxygenase</fullName>
        <shortName evidence="7">3-HAO</shortName>
    </alternativeName>
    <alternativeName>
        <fullName evidence="7">3-hydroxyanthranilic acid dioxygenase</fullName>
        <shortName evidence="7">HAD</shortName>
    </alternativeName>
</protein>
<dbReference type="UniPathway" id="UPA00253">
    <property type="reaction ID" value="UER00330"/>
</dbReference>
<keyword evidence="9" id="KW-1185">Reference proteome</keyword>
<feature type="binding site" evidence="7">
    <location>
        <position position="126"/>
    </location>
    <ligand>
        <name>Fe cation</name>
        <dbReference type="ChEBI" id="CHEBI:24875"/>
        <label>2</label>
    </ligand>
</feature>
<dbReference type="HAMAP" id="MF_00825">
    <property type="entry name" value="3_HAO"/>
    <property type="match status" value="1"/>
</dbReference>
<dbReference type="OrthoDB" id="5002379at2"/>
<feature type="binding site" evidence="7">
    <location>
        <position position="166"/>
    </location>
    <ligand>
        <name>Fe cation</name>
        <dbReference type="ChEBI" id="CHEBI:24875"/>
        <label>2</label>
    </ligand>
</feature>
<feature type="binding site" evidence="7">
    <location>
        <position position="97"/>
    </location>
    <ligand>
        <name>Fe cation</name>
        <dbReference type="ChEBI" id="CHEBI:24875"/>
        <label>1</label>
        <note>catalytic</note>
    </ligand>
</feature>
<evidence type="ECO:0000256" key="2">
    <source>
        <dbReference type="ARBA" id="ARBA00022642"/>
    </source>
</evidence>
<gene>
    <name evidence="7" type="primary">nbaC</name>
    <name evidence="8" type="ORF">FNZ56_02545</name>
</gene>
<feature type="binding site" evidence="7">
    <location>
        <position position="163"/>
    </location>
    <ligand>
        <name>Fe cation</name>
        <dbReference type="ChEBI" id="CHEBI:24875"/>
        <label>2</label>
    </ligand>
</feature>
<keyword evidence="3 7" id="KW-0479">Metal-binding</keyword>
<dbReference type="CDD" id="cd06123">
    <property type="entry name" value="cupin_HAO"/>
    <property type="match status" value="1"/>
</dbReference>
<feature type="binding site" evidence="7">
    <location>
        <position position="44"/>
    </location>
    <ligand>
        <name>O2</name>
        <dbReference type="ChEBI" id="CHEBI:15379"/>
    </ligand>
</feature>
<reference evidence="8 9" key="1">
    <citation type="submission" date="2019-07" db="EMBL/GenBank/DDBJ databases">
        <title>Lysobacter weifangensis sp. nov., isolated from bensulfuron-methyl contaminated farmland soil.</title>
        <authorList>
            <person name="Zhao H."/>
        </authorList>
    </citation>
    <scope>NUCLEOTIDE SEQUENCE [LARGE SCALE GENOMIC DNA]</scope>
    <source>
        <strain evidence="8 9">CC-Bw-6</strain>
    </source>
</reference>
<feature type="binding site" evidence="7">
    <location>
        <position position="54"/>
    </location>
    <ligand>
        <name>Fe cation</name>
        <dbReference type="ChEBI" id="CHEBI:24875"/>
        <label>1</label>
        <note>catalytic</note>
    </ligand>
</feature>
<feature type="binding site" evidence="7">
    <location>
        <position position="129"/>
    </location>
    <ligand>
        <name>Fe cation</name>
        <dbReference type="ChEBI" id="CHEBI:24875"/>
        <label>2</label>
    </ligand>
</feature>
<dbReference type="InterPro" id="IPR011051">
    <property type="entry name" value="RmlC_Cupin_sf"/>
</dbReference>
<dbReference type="EC" id="1.13.11.6" evidence="7"/>
<dbReference type="RefSeq" id="WP_143878347.1">
    <property type="nucleotide sequence ID" value="NZ_BAABLZ010000002.1"/>
</dbReference>
<keyword evidence="4 7" id="KW-0223">Dioxygenase</keyword>
<evidence type="ECO:0000313" key="8">
    <source>
        <dbReference type="EMBL" id="QDQ72832.1"/>
    </source>
</evidence>
<proteinExistence type="inferred from homology"/>
<keyword evidence="6 7" id="KW-0408">Iron</keyword>
<dbReference type="NCBIfam" id="NF009763">
    <property type="entry name" value="PRK13264.1"/>
    <property type="match status" value="1"/>
</dbReference>
<dbReference type="AlphaFoldDB" id="A0A516V2T7"/>
<feature type="binding site" evidence="7">
    <location>
        <position position="54"/>
    </location>
    <ligand>
        <name>substrate</name>
    </ligand>
</feature>
<feature type="binding site" evidence="7">
    <location>
        <position position="101"/>
    </location>
    <ligand>
        <name>substrate</name>
    </ligand>
</feature>
<dbReference type="InterPro" id="IPR010329">
    <property type="entry name" value="3hydroanth_dOase"/>
</dbReference>
<comment type="pathway">
    <text evidence="7">Cofactor biosynthesis; NAD(+) biosynthesis; quinolinate from L-kynurenine: step 3/3.</text>
</comment>
<dbReference type="GO" id="GO:0019805">
    <property type="term" value="P:quinolinate biosynthetic process"/>
    <property type="evidence" value="ECO:0007669"/>
    <property type="project" value="UniProtKB-UniRule"/>
</dbReference>
<dbReference type="Proteomes" id="UP000315891">
    <property type="component" value="Chromosome"/>
</dbReference>
<dbReference type="GO" id="GO:0006569">
    <property type="term" value="P:L-tryptophan catabolic process"/>
    <property type="evidence" value="ECO:0007669"/>
    <property type="project" value="UniProtKB-UniRule"/>
</dbReference>
<evidence type="ECO:0000256" key="6">
    <source>
        <dbReference type="ARBA" id="ARBA00023004"/>
    </source>
</evidence>
<comment type="catalytic activity">
    <reaction evidence="7">
        <text>3-hydroxyanthranilate + O2 = (2Z,4Z)-2-amino-3-carboxymuconate 6-semialdehyde</text>
        <dbReference type="Rhea" id="RHEA:17953"/>
        <dbReference type="ChEBI" id="CHEBI:15379"/>
        <dbReference type="ChEBI" id="CHEBI:36559"/>
        <dbReference type="ChEBI" id="CHEBI:77612"/>
        <dbReference type="EC" id="1.13.11.6"/>
    </reaction>
</comment>
<dbReference type="GO" id="GO:0000334">
    <property type="term" value="F:3-hydroxyanthranilate 3,4-dioxygenase activity"/>
    <property type="evidence" value="ECO:0007669"/>
    <property type="project" value="UniProtKB-UniRule"/>
</dbReference>
<feature type="binding site" evidence="7">
    <location>
        <position position="111"/>
    </location>
    <ligand>
        <name>substrate</name>
    </ligand>
</feature>
<comment type="function">
    <text evidence="1 7">Catalyzes the oxidative ring opening of 3-hydroxyanthranilate to 2-amino-3-carboxymuconate semialdehyde, which spontaneously cyclizes to quinolinate.</text>
</comment>
<evidence type="ECO:0000256" key="4">
    <source>
        <dbReference type="ARBA" id="ARBA00022964"/>
    </source>
</evidence>
<accession>A0A516V2T7</accession>
<evidence type="ECO:0000256" key="7">
    <source>
        <dbReference type="HAMAP-Rule" id="MF_00825"/>
    </source>
</evidence>
<dbReference type="NCBIfam" id="TIGR03037">
    <property type="entry name" value="anthran_nbaC"/>
    <property type="match status" value="1"/>
</dbReference>
<organism evidence="8 9">
    <name type="scientific">Pseudoluteimonas lycopersici</name>
    <dbReference type="NCBI Taxonomy" id="1324796"/>
    <lineage>
        <taxon>Bacteria</taxon>
        <taxon>Pseudomonadati</taxon>
        <taxon>Pseudomonadota</taxon>
        <taxon>Gammaproteobacteria</taxon>
        <taxon>Lysobacterales</taxon>
        <taxon>Lysobacteraceae</taxon>
        <taxon>Pseudoluteimonas</taxon>
    </lineage>
</organism>
<dbReference type="PANTHER" id="PTHR15497:SF1">
    <property type="entry name" value="3-HYDROXYANTHRANILATE 3,4-DIOXYGENASE"/>
    <property type="match status" value="1"/>
</dbReference>
<feature type="binding site" evidence="7">
    <location>
        <position position="48"/>
    </location>
    <ligand>
        <name>Fe cation</name>
        <dbReference type="ChEBI" id="CHEBI:24875"/>
        <label>1</label>
        <note>catalytic</note>
    </ligand>
</feature>
<sequence>MLPNPINLQAWIDEHRHLLKPPVGNKCIVDGDYIVMVVGGPNARTDYHFEDGPEWFYQLEGEMVLRIQDEFDGSSGAARDIPIRAGEMFYLPPHVPHSPQRMPGSVGLVIERKRLEDENDALMWFCVNCNHKLYEEFFHLVDIEQDFFRVFERFYRDDALRTCTQCGTLNPRPTRYELDATSEADIT</sequence>
<evidence type="ECO:0000256" key="1">
    <source>
        <dbReference type="ARBA" id="ARBA00002752"/>
    </source>
</evidence>
<comment type="similarity">
    <text evidence="7">Belongs to the 3-HAO family.</text>
</comment>
<dbReference type="EMBL" id="CP041742">
    <property type="protein sequence ID" value="QDQ72832.1"/>
    <property type="molecule type" value="Genomic_DNA"/>
</dbReference>
<keyword evidence="2 7" id="KW-0662">Pyridine nucleotide biosynthesis</keyword>
<dbReference type="PANTHER" id="PTHR15497">
    <property type="entry name" value="3-HYDROXYANTHRANILATE 3,4-DIOXYGENASE"/>
    <property type="match status" value="1"/>
</dbReference>
<evidence type="ECO:0000313" key="9">
    <source>
        <dbReference type="Proteomes" id="UP000315891"/>
    </source>
</evidence>
<dbReference type="Gene3D" id="2.60.120.10">
    <property type="entry name" value="Jelly Rolls"/>
    <property type="match status" value="1"/>
</dbReference>
<dbReference type="GO" id="GO:0043420">
    <property type="term" value="P:anthranilate metabolic process"/>
    <property type="evidence" value="ECO:0007669"/>
    <property type="project" value="UniProtKB-UniRule"/>
</dbReference>
<evidence type="ECO:0000256" key="5">
    <source>
        <dbReference type="ARBA" id="ARBA00023002"/>
    </source>
</evidence>